<dbReference type="Pfam" id="PF07687">
    <property type="entry name" value="M20_dimer"/>
    <property type="match status" value="1"/>
</dbReference>
<dbReference type="InterPro" id="IPR011650">
    <property type="entry name" value="Peptidase_M20_dimer"/>
</dbReference>
<dbReference type="SUPFAM" id="SSF55031">
    <property type="entry name" value="Bacterial exopeptidase dimerisation domain"/>
    <property type="match status" value="1"/>
</dbReference>
<protein>
    <submittedName>
        <fullName evidence="9">Succinyl-diaminopimelate desuccinylase</fullName>
    </submittedName>
</protein>
<dbReference type="PANTHER" id="PTHR43808:SF32">
    <property type="entry name" value="ARGE_DAPE-RELATED DEACYLASE"/>
    <property type="match status" value="1"/>
</dbReference>
<comment type="cofactor">
    <cofactor evidence="2">
        <name>Zn(2+)</name>
        <dbReference type="ChEBI" id="CHEBI:29105"/>
    </cofactor>
</comment>
<evidence type="ECO:0000256" key="3">
    <source>
        <dbReference type="ARBA" id="ARBA00006247"/>
    </source>
</evidence>
<name>A0A810QB80_9FIRM</name>
<keyword evidence="4" id="KW-0479">Metal-binding</keyword>
<evidence type="ECO:0000256" key="2">
    <source>
        <dbReference type="ARBA" id="ARBA00001947"/>
    </source>
</evidence>
<dbReference type="KEGG" id="pfaa:MM59RIKEN_11340"/>
<organism evidence="9 10">
    <name type="scientific">Pusillibacter faecalis</name>
    <dbReference type="NCBI Taxonomy" id="2714358"/>
    <lineage>
        <taxon>Bacteria</taxon>
        <taxon>Bacillati</taxon>
        <taxon>Bacillota</taxon>
        <taxon>Clostridia</taxon>
        <taxon>Eubacteriales</taxon>
        <taxon>Oscillospiraceae</taxon>
        <taxon>Pusillibacter</taxon>
    </lineage>
</organism>
<dbReference type="GO" id="GO:0016787">
    <property type="term" value="F:hydrolase activity"/>
    <property type="evidence" value="ECO:0007669"/>
    <property type="project" value="UniProtKB-KW"/>
</dbReference>
<evidence type="ECO:0000313" key="10">
    <source>
        <dbReference type="Proteomes" id="UP000679848"/>
    </source>
</evidence>
<gene>
    <name evidence="9" type="ORF">MM59RIKEN_11340</name>
</gene>
<dbReference type="InterPro" id="IPR036264">
    <property type="entry name" value="Bact_exopeptidase_dim_dom"/>
</dbReference>
<evidence type="ECO:0000313" key="9">
    <source>
        <dbReference type="EMBL" id="BCK83815.1"/>
    </source>
</evidence>
<evidence type="ECO:0000256" key="6">
    <source>
        <dbReference type="ARBA" id="ARBA00022833"/>
    </source>
</evidence>
<comment type="cofactor">
    <cofactor evidence="1">
        <name>Co(2+)</name>
        <dbReference type="ChEBI" id="CHEBI:48828"/>
    </cofactor>
</comment>
<dbReference type="EMBL" id="AP023420">
    <property type="protein sequence ID" value="BCK83815.1"/>
    <property type="molecule type" value="Genomic_DNA"/>
</dbReference>
<dbReference type="InterPro" id="IPR010182">
    <property type="entry name" value="ArgE/DapE"/>
</dbReference>
<dbReference type="InterPro" id="IPR002933">
    <property type="entry name" value="Peptidase_M20"/>
</dbReference>
<dbReference type="Pfam" id="PF01546">
    <property type="entry name" value="Peptidase_M20"/>
    <property type="match status" value="1"/>
</dbReference>
<evidence type="ECO:0000256" key="7">
    <source>
        <dbReference type="ARBA" id="ARBA00023285"/>
    </source>
</evidence>
<keyword evidence="5" id="KW-0378">Hydrolase</keyword>
<evidence type="ECO:0000259" key="8">
    <source>
        <dbReference type="Pfam" id="PF07687"/>
    </source>
</evidence>
<evidence type="ECO:0000256" key="1">
    <source>
        <dbReference type="ARBA" id="ARBA00001941"/>
    </source>
</evidence>
<accession>A0A810QB80</accession>
<dbReference type="NCBIfam" id="TIGR01910">
    <property type="entry name" value="DapE-ArgE"/>
    <property type="match status" value="1"/>
</dbReference>
<dbReference type="SUPFAM" id="SSF53187">
    <property type="entry name" value="Zn-dependent exopeptidases"/>
    <property type="match status" value="1"/>
</dbReference>
<sequence>MVRNQLVSQIDQAVESLTDELTEFACTIFGIPTQNPPGNNYRQCAEAIGAMMQKIGMDVEYVEVPQERLSELAPRGEGLPRISVVGYLGDKAQRPNIHFTGHYDVVPEGTGWTTDPYGCEIRDGNIYARGSADQKSGIVSEVIAAYALQKAGLKLKGTLIASATPDEETGGQAGVGYMVEQGYFTRESTDYCVITECLDVDKVCIGHRGTLWFEIDITGRQSHGSMPSEGVNALEFAQRLMQAIDEDIRPLIAEPTPLPVQPPACRQTTLTPTILQAGEKINTVPGSCRIGYDWRLIPELSVEWAKEQITAVCEKVKASMPGSDYTIHYLGEDNPTLVPKDTDLVNTFLANGKTYLGREMEFSVSPGMDDQKYVVQKGKLDHCIVYGPGRLTLAHKSDEYASIEEMKMAAKIMALSAVDLLGLAE</sequence>
<dbReference type="PANTHER" id="PTHR43808">
    <property type="entry name" value="ACETYLORNITHINE DEACETYLASE"/>
    <property type="match status" value="1"/>
</dbReference>
<reference evidence="9" key="1">
    <citation type="submission" date="2020-09" db="EMBL/GenBank/DDBJ databases">
        <title>New species isolated from human feces.</title>
        <authorList>
            <person name="Kitahara M."/>
            <person name="Shigeno Y."/>
            <person name="Shime M."/>
            <person name="Matsumoto Y."/>
            <person name="Nakamura S."/>
            <person name="Motooka D."/>
            <person name="Fukuoka S."/>
            <person name="Nishikawa H."/>
            <person name="Benno Y."/>
        </authorList>
    </citation>
    <scope>NUCLEOTIDE SEQUENCE</scope>
    <source>
        <strain evidence="9">MM59</strain>
    </source>
</reference>
<dbReference type="GO" id="GO:0046872">
    <property type="term" value="F:metal ion binding"/>
    <property type="evidence" value="ECO:0007669"/>
    <property type="project" value="UniProtKB-KW"/>
</dbReference>
<keyword evidence="10" id="KW-1185">Reference proteome</keyword>
<dbReference type="Gene3D" id="3.30.70.360">
    <property type="match status" value="1"/>
</dbReference>
<proteinExistence type="inferred from homology"/>
<comment type="similarity">
    <text evidence="3">Belongs to the peptidase M20A family.</text>
</comment>
<dbReference type="Proteomes" id="UP000679848">
    <property type="component" value="Chromosome"/>
</dbReference>
<feature type="domain" description="Peptidase M20 dimerisation" evidence="8">
    <location>
        <begin position="205"/>
        <end position="318"/>
    </location>
</feature>
<keyword evidence="6" id="KW-0862">Zinc</keyword>
<keyword evidence="7" id="KW-0170">Cobalt</keyword>
<dbReference type="RefSeq" id="WP_213542879.1">
    <property type="nucleotide sequence ID" value="NZ_AP023420.1"/>
</dbReference>
<dbReference type="AlphaFoldDB" id="A0A810QB80"/>
<dbReference type="Gene3D" id="3.40.630.10">
    <property type="entry name" value="Zn peptidases"/>
    <property type="match status" value="2"/>
</dbReference>
<evidence type="ECO:0000256" key="5">
    <source>
        <dbReference type="ARBA" id="ARBA00022801"/>
    </source>
</evidence>
<dbReference type="InterPro" id="IPR050072">
    <property type="entry name" value="Peptidase_M20A"/>
</dbReference>
<evidence type="ECO:0000256" key="4">
    <source>
        <dbReference type="ARBA" id="ARBA00022723"/>
    </source>
</evidence>